<evidence type="ECO:0000313" key="2">
    <source>
        <dbReference type="EMBL" id="GAL61074.1"/>
    </source>
</evidence>
<dbReference type="Proteomes" id="UP000029644">
    <property type="component" value="Unassembled WGS sequence"/>
</dbReference>
<evidence type="ECO:0000313" key="3">
    <source>
        <dbReference type="Proteomes" id="UP000029644"/>
    </source>
</evidence>
<reference evidence="2 3" key="1">
    <citation type="journal article" date="2014" name="Genome Announc.">
        <title>Draft Genome Sequences of Marine Flavobacterium Algibacter lectus Strains SS8 and NR4.</title>
        <authorList>
            <person name="Takatani N."/>
            <person name="Nakanishi M."/>
            <person name="Meirelles P."/>
            <person name="Mino S."/>
            <person name="Suda W."/>
            <person name="Oshima K."/>
            <person name="Hattori M."/>
            <person name="Ohkuma M."/>
            <person name="Hosokawa M."/>
            <person name="Miyashita K."/>
            <person name="Thompson F.L."/>
            <person name="Niwa A."/>
            <person name="Sawabe T."/>
            <person name="Sawabe T."/>
        </authorList>
    </citation>
    <scope>NUCLEOTIDE SEQUENCE [LARGE SCALE GENOMIC DNA]</scope>
    <source>
        <strain evidence="2 3">JCM 19300</strain>
    </source>
</reference>
<dbReference type="Pfam" id="PF08885">
    <property type="entry name" value="GSCFA"/>
    <property type="match status" value="1"/>
</dbReference>
<proteinExistence type="predicted"/>
<dbReference type="EMBL" id="BBNQ01000001">
    <property type="protein sequence ID" value="GAL61074.1"/>
    <property type="molecule type" value="Genomic_DNA"/>
</dbReference>
<dbReference type="InterPro" id="IPR014982">
    <property type="entry name" value="GSCFA"/>
</dbReference>
<protein>
    <recommendedName>
        <fullName evidence="1">GSCFA domain-containing protein</fullName>
    </recommendedName>
</protein>
<organism evidence="2 3">
    <name type="scientific">Algibacter lectus</name>
    <dbReference type="NCBI Taxonomy" id="221126"/>
    <lineage>
        <taxon>Bacteria</taxon>
        <taxon>Pseudomonadati</taxon>
        <taxon>Bacteroidota</taxon>
        <taxon>Flavobacteriia</taxon>
        <taxon>Flavobacteriales</taxon>
        <taxon>Flavobacteriaceae</taxon>
        <taxon>Algibacter</taxon>
    </lineage>
</organism>
<evidence type="ECO:0000259" key="1">
    <source>
        <dbReference type="Pfam" id="PF08885"/>
    </source>
</evidence>
<sequence>MSVDEISNTLRNILTQIRSVNYNATVIFTVSPVRHLKDGFIENSQSKAHLLAAIHAVVSNKSYYFPSYEIMMDELRDYRFYAEDMIHPNTTAINYIWEKFQKVWLSPDTSKIMNNVAVVQKGMKHKPFNPSSEAHLKFLKQLEIKKEQLQNQFAHMLF</sequence>
<feature type="domain" description="GSCFA" evidence="1">
    <location>
        <begin position="2"/>
        <end position="100"/>
    </location>
</feature>
<dbReference type="SUPFAM" id="SSF52266">
    <property type="entry name" value="SGNH hydrolase"/>
    <property type="match status" value="1"/>
</dbReference>
<dbReference type="InterPro" id="IPR036514">
    <property type="entry name" value="SGNH_hydro_sf"/>
</dbReference>
<dbReference type="AlphaFoldDB" id="A0A090VCG0"/>
<accession>A0A090VCG0</accession>
<dbReference type="GO" id="GO:0016788">
    <property type="term" value="F:hydrolase activity, acting on ester bonds"/>
    <property type="evidence" value="ECO:0007669"/>
    <property type="project" value="UniProtKB-ARBA"/>
</dbReference>
<name>A0A090VCG0_9FLAO</name>
<dbReference type="Gene3D" id="3.40.50.1110">
    <property type="entry name" value="SGNH hydrolase"/>
    <property type="match status" value="1"/>
</dbReference>
<comment type="caution">
    <text evidence="2">The sequence shown here is derived from an EMBL/GenBank/DDBJ whole genome shotgun (WGS) entry which is preliminary data.</text>
</comment>
<gene>
    <name evidence="2" type="ORF">JCM19300_4012</name>
</gene>